<evidence type="ECO:0000256" key="3">
    <source>
        <dbReference type="PROSITE-ProRule" id="PRU00059"/>
    </source>
</evidence>
<evidence type="ECO:0000256" key="4">
    <source>
        <dbReference type="SAM" id="MobiDB-lite"/>
    </source>
</evidence>
<keyword evidence="8" id="KW-1185">Reference proteome</keyword>
<comment type="caution">
    <text evidence="3">Lacks conserved residue(s) required for the propagation of feature annotation.</text>
</comment>
<feature type="domain" description="CUB" evidence="6">
    <location>
        <begin position="82"/>
        <end position="190"/>
    </location>
</feature>
<dbReference type="Proteomes" id="UP001186944">
    <property type="component" value="Unassembled WGS sequence"/>
</dbReference>
<accession>A0AA89C2W6</accession>
<dbReference type="Pfam" id="PF00431">
    <property type="entry name" value="CUB"/>
    <property type="match status" value="1"/>
</dbReference>
<dbReference type="SMART" id="SM00042">
    <property type="entry name" value="CUB"/>
    <property type="match status" value="1"/>
</dbReference>
<organism evidence="7 8">
    <name type="scientific">Pinctada imbricata</name>
    <name type="common">Atlantic pearl-oyster</name>
    <name type="synonym">Pinctada martensii</name>
    <dbReference type="NCBI Taxonomy" id="66713"/>
    <lineage>
        <taxon>Eukaryota</taxon>
        <taxon>Metazoa</taxon>
        <taxon>Spiralia</taxon>
        <taxon>Lophotrochozoa</taxon>
        <taxon>Mollusca</taxon>
        <taxon>Bivalvia</taxon>
        <taxon>Autobranchia</taxon>
        <taxon>Pteriomorphia</taxon>
        <taxon>Pterioida</taxon>
        <taxon>Pterioidea</taxon>
        <taxon>Pteriidae</taxon>
        <taxon>Pinctada</taxon>
    </lineage>
</organism>
<evidence type="ECO:0000256" key="5">
    <source>
        <dbReference type="SAM" id="Phobius"/>
    </source>
</evidence>
<protein>
    <recommendedName>
        <fullName evidence="6">CUB domain-containing protein</fullName>
    </recommendedName>
</protein>
<keyword evidence="5" id="KW-1133">Transmembrane helix</keyword>
<sequence length="313" mass="35427">MLRIRRSFYGYSQNGRCSYTPGDCTYTEHENYPCVGRQSCSINLPSGGVGRNIPSCNASESNYFQVDYECIPVSDTHDICNIHGTIRSQSGYLATPNYPNNYPSNKACSVDIRVEEHQTINLMILDMDLESNMSVQCLDWMYTMDGKRSVTLCGRRGNEPIRMLSNTLLLKFVANGIENHKGFWIYFEATPPLTTIPPSTTTTSTTTKATTRHTKTTKSTTSVGEIPITRKTQNIGIIDDDQLPFAAIVGGVIGSLSFILIVLLILLAVKYWKERRRQNSKNRFIEVQNPAYRNSNEFRNPNQQDLYYNYISC</sequence>
<feature type="region of interest" description="Disordered" evidence="4">
    <location>
        <begin position="197"/>
        <end position="222"/>
    </location>
</feature>
<dbReference type="SUPFAM" id="SSF49854">
    <property type="entry name" value="Spermadhesin, CUB domain"/>
    <property type="match status" value="1"/>
</dbReference>
<dbReference type="AlphaFoldDB" id="A0AA89C2W6"/>
<dbReference type="EMBL" id="VSWD01000007">
    <property type="protein sequence ID" value="KAK3097321.1"/>
    <property type="molecule type" value="Genomic_DNA"/>
</dbReference>
<evidence type="ECO:0000256" key="2">
    <source>
        <dbReference type="ARBA" id="ARBA00023157"/>
    </source>
</evidence>
<dbReference type="PROSITE" id="PS01180">
    <property type="entry name" value="CUB"/>
    <property type="match status" value="1"/>
</dbReference>
<feature type="transmembrane region" description="Helical" evidence="5">
    <location>
        <begin position="243"/>
        <end position="269"/>
    </location>
</feature>
<comment type="caution">
    <text evidence="7">The sequence shown here is derived from an EMBL/GenBank/DDBJ whole genome shotgun (WGS) entry which is preliminary data.</text>
</comment>
<reference evidence="7" key="1">
    <citation type="submission" date="2019-08" db="EMBL/GenBank/DDBJ databases">
        <title>The improved chromosome-level genome for the pearl oyster Pinctada fucata martensii using PacBio sequencing and Hi-C.</title>
        <authorList>
            <person name="Zheng Z."/>
        </authorList>
    </citation>
    <scope>NUCLEOTIDE SEQUENCE</scope>
    <source>
        <strain evidence="7">ZZ-2019</strain>
        <tissue evidence="7">Adductor muscle</tissue>
    </source>
</reference>
<keyword evidence="2" id="KW-1015">Disulfide bond</keyword>
<dbReference type="InterPro" id="IPR000859">
    <property type="entry name" value="CUB_dom"/>
</dbReference>
<proteinExistence type="predicted"/>
<feature type="compositionally biased region" description="Low complexity" evidence="4">
    <location>
        <begin position="197"/>
        <end position="209"/>
    </location>
</feature>
<keyword evidence="5" id="KW-0812">Transmembrane</keyword>
<evidence type="ECO:0000313" key="7">
    <source>
        <dbReference type="EMBL" id="KAK3097321.1"/>
    </source>
</evidence>
<dbReference type="Gene3D" id="2.60.120.290">
    <property type="entry name" value="Spermadhesin, CUB domain"/>
    <property type="match status" value="1"/>
</dbReference>
<gene>
    <name evidence="7" type="ORF">FSP39_008614</name>
</gene>
<evidence type="ECO:0000313" key="8">
    <source>
        <dbReference type="Proteomes" id="UP001186944"/>
    </source>
</evidence>
<evidence type="ECO:0000256" key="1">
    <source>
        <dbReference type="ARBA" id="ARBA00022737"/>
    </source>
</evidence>
<name>A0AA89C2W6_PINIB</name>
<evidence type="ECO:0000259" key="6">
    <source>
        <dbReference type="PROSITE" id="PS01180"/>
    </source>
</evidence>
<dbReference type="CDD" id="cd00041">
    <property type="entry name" value="CUB"/>
    <property type="match status" value="1"/>
</dbReference>
<keyword evidence="1" id="KW-0677">Repeat</keyword>
<dbReference type="CDD" id="cd22823">
    <property type="entry name" value="Gal_Rha_Lectin"/>
    <property type="match status" value="1"/>
</dbReference>
<keyword evidence="5" id="KW-0472">Membrane</keyword>
<dbReference type="PANTHER" id="PTHR24251">
    <property type="entry name" value="OVOCHYMASE-RELATED"/>
    <property type="match status" value="1"/>
</dbReference>
<dbReference type="InterPro" id="IPR035914">
    <property type="entry name" value="Sperma_CUB_dom_sf"/>
</dbReference>